<reference evidence="3 4" key="1">
    <citation type="journal article" date="2011" name="Stand. Genomic Sci.">
        <title>Complete genome sequence of 'Thioalkalivibrio sulfidophilus' HL-EbGr7.</title>
        <authorList>
            <person name="Muyzer G."/>
            <person name="Sorokin D.Y."/>
            <person name="Mavromatis K."/>
            <person name="Lapidus A."/>
            <person name="Clum A."/>
            <person name="Ivanova N."/>
            <person name="Pati A."/>
            <person name="d'Haeseleer P."/>
            <person name="Woyke T."/>
            <person name="Kyrpides N.C."/>
        </authorList>
    </citation>
    <scope>NUCLEOTIDE SEQUENCE [LARGE SCALE GENOMIC DNA]</scope>
    <source>
        <strain evidence="3 4">HL-EbGR7</strain>
    </source>
</reference>
<evidence type="ECO:0000256" key="1">
    <source>
        <dbReference type="SAM" id="SignalP"/>
    </source>
</evidence>
<dbReference type="InterPro" id="IPR000073">
    <property type="entry name" value="AB_hydrolase_1"/>
</dbReference>
<organism evidence="3 4">
    <name type="scientific">Thioalkalivibrio sulfidiphilus (strain HL-EbGR7)</name>
    <dbReference type="NCBI Taxonomy" id="396588"/>
    <lineage>
        <taxon>Bacteria</taxon>
        <taxon>Pseudomonadati</taxon>
        <taxon>Pseudomonadota</taxon>
        <taxon>Gammaproteobacteria</taxon>
        <taxon>Chromatiales</taxon>
        <taxon>Ectothiorhodospiraceae</taxon>
        <taxon>Thioalkalivibrio</taxon>
    </lineage>
</organism>
<dbReference type="Pfam" id="PF12697">
    <property type="entry name" value="Abhydrolase_6"/>
    <property type="match status" value="1"/>
</dbReference>
<evidence type="ECO:0000313" key="4">
    <source>
        <dbReference type="Proteomes" id="UP000002383"/>
    </source>
</evidence>
<keyword evidence="1" id="KW-0732">Signal</keyword>
<protein>
    <recommendedName>
        <fullName evidence="2">AB hydrolase-1 domain-containing protein</fullName>
    </recommendedName>
</protein>
<dbReference type="STRING" id="396588.Tgr7_1449"/>
<dbReference type="eggNOG" id="COG1073">
    <property type="taxonomic scope" value="Bacteria"/>
</dbReference>
<evidence type="ECO:0000313" key="3">
    <source>
        <dbReference type="EMBL" id="ACL72534.1"/>
    </source>
</evidence>
<gene>
    <name evidence="3" type="ordered locus">Tgr7_1449</name>
</gene>
<dbReference type="Proteomes" id="UP000002383">
    <property type="component" value="Chromosome"/>
</dbReference>
<dbReference type="Gene3D" id="3.40.50.1820">
    <property type="entry name" value="alpha/beta hydrolase"/>
    <property type="match status" value="1"/>
</dbReference>
<dbReference type="OrthoDB" id="8208091at2"/>
<feature type="chain" id="PRO_5002870459" description="AB hydrolase-1 domain-containing protein" evidence="1">
    <location>
        <begin position="27"/>
        <end position="303"/>
    </location>
</feature>
<sequence length="303" mass="32817" precursor="true">MNTQMMHKSLMSLAGLALLAAGSVQAAERVELEKGGLTHIAHLEMAPGKSLDDGVILMLHGTMAHGRMEIMEALQNQMAERGYSSLSITLSLGMDAREGMMDCADPHVHRHEDALAELDAWMGWLKAQGAGQVALMAHSRGAAQMAWYALEHKPEGVEKMVLVAPATSDHAKTAREYESRYGVPLAQVYEQAVELQRMGQPETLIEGIGFLYCADASASAATVASYYADNPKFDTPTLLPKLSQQVLVIAGSEDTAVPDLPERMAALEGQANIHFGMVDGADHFFRDFFADDVADKAAEFIGW</sequence>
<dbReference type="PANTHER" id="PTHR42886:SF29">
    <property type="entry name" value="PUMMELIG, ISOFORM A"/>
    <property type="match status" value="1"/>
</dbReference>
<name>B8GRI0_THISH</name>
<evidence type="ECO:0000259" key="2">
    <source>
        <dbReference type="Pfam" id="PF12697"/>
    </source>
</evidence>
<dbReference type="KEGG" id="tgr:Tgr7_1449"/>
<dbReference type="HOGENOM" id="CLU_079627_0_0_6"/>
<dbReference type="SUPFAM" id="SSF53474">
    <property type="entry name" value="alpha/beta-Hydrolases"/>
    <property type="match status" value="1"/>
</dbReference>
<keyword evidence="4" id="KW-1185">Reference proteome</keyword>
<dbReference type="AlphaFoldDB" id="B8GRI0"/>
<dbReference type="RefSeq" id="WP_012638017.1">
    <property type="nucleotide sequence ID" value="NC_011901.1"/>
</dbReference>
<dbReference type="PANTHER" id="PTHR42886">
    <property type="entry name" value="RE40534P-RELATED"/>
    <property type="match status" value="1"/>
</dbReference>
<dbReference type="EMBL" id="CP001339">
    <property type="protein sequence ID" value="ACL72534.1"/>
    <property type="molecule type" value="Genomic_DNA"/>
</dbReference>
<feature type="signal peptide" evidence="1">
    <location>
        <begin position="1"/>
        <end position="26"/>
    </location>
</feature>
<accession>B8GRI0</accession>
<proteinExistence type="predicted"/>
<feature type="domain" description="AB hydrolase-1" evidence="2">
    <location>
        <begin position="56"/>
        <end position="286"/>
    </location>
</feature>
<dbReference type="InterPro" id="IPR029058">
    <property type="entry name" value="AB_hydrolase_fold"/>
</dbReference>